<dbReference type="NCBIfam" id="TIGR00802">
    <property type="entry name" value="nico"/>
    <property type="match status" value="1"/>
</dbReference>
<comment type="similarity">
    <text evidence="2 8">Belongs to the NiCoT transporter (TC 2.A.52) family.</text>
</comment>
<dbReference type="PANTHER" id="PTHR31611:SF0">
    <property type="entry name" value="HIGH-AFFINITY NICKEL TRANSPORT PROTEIN NIC1"/>
    <property type="match status" value="1"/>
</dbReference>
<evidence type="ECO:0000256" key="7">
    <source>
        <dbReference type="ARBA" id="ARBA00023136"/>
    </source>
</evidence>
<feature type="transmembrane region" description="Helical" evidence="8">
    <location>
        <begin position="314"/>
        <end position="336"/>
    </location>
</feature>
<reference evidence="9 10" key="1">
    <citation type="submission" date="2023-06" db="EMBL/GenBank/DDBJ databases">
        <title>Draft genome sequence of Novosphingobium sp. strain IK01.</title>
        <authorList>
            <person name="Hatamoto M."/>
            <person name="Ikarashi T."/>
            <person name="Yamaguchi T."/>
        </authorList>
    </citation>
    <scope>NUCLEOTIDE SEQUENCE [LARGE SCALE GENOMIC DNA]</scope>
    <source>
        <strain evidence="9 10">IK01</strain>
    </source>
</reference>
<dbReference type="PANTHER" id="PTHR31611">
    <property type="entry name" value="HIGH-AFFINITY NICKEL TRANSPORT PROTEIN NIC1"/>
    <property type="match status" value="1"/>
</dbReference>
<feature type="transmembrane region" description="Helical" evidence="8">
    <location>
        <begin position="122"/>
        <end position="145"/>
    </location>
</feature>
<gene>
    <name evidence="9" type="ORF">NUTIK01_04640</name>
</gene>
<keyword evidence="7 8" id="KW-0472">Membrane</keyword>
<evidence type="ECO:0000256" key="2">
    <source>
        <dbReference type="ARBA" id="ARBA00010892"/>
    </source>
</evidence>
<evidence type="ECO:0000256" key="1">
    <source>
        <dbReference type="ARBA" id="ARBA00004127"/>
    </source>
</evidence>
<keyword evidence="6 8" id="KW-1133">Transmembrane helix</keyword>
<organism evidence="9 10">
    <name type="scientific">Novosphingobium pituita</name>
    <dbReference type="NCBI Taxonomy" id="3056842"/>
    <lineage>
        <taxon>Bacteria</taxon>
        <taxon>Pseudomonadati</taxon>
        <taxon>Pseudomonadota</taxon>
        <taxon>Alphaproteobacteria</taxon>
        <taxon>Sphingomonadales</taxon>
        <taxon>Sphingomonadaceae</taxon>
        <taxon>Novosphingobium</taxon>
    </lineage>
</organism>
<evidence type="ECO:0000256" key="6">
    <source>
        <dbReference type="ARBA" id="ARBA00022989"/>
    </source>
</evidence>
<evidence type="ECO:0000313" key="10">
    <source>
        <dbReference type="Proteomes" id="UP001187221"/>
    </source>
</evidence>
<dbReference type="InterPro" id="IPR004688">
    <property type="entry name" value="Ni/Co_transpt"/>
</dbReference>
<dbReference type="Proteomes" id="UP001187221">
    <property type="component" value="Unassembled WGS sequence"/>
</dbReference>
<evidence type="ECO:0000256" key="4">
    <source>
        <dbReference type="ARBA" id="ARBA00022596"/>
    </source>
</evidence>
<feature type="transmembrane region" description="Helical" evidence="8">
    <location>
        <begin position="85"/>
        <end position="110"/>
    </location>
</feature>
<dbReference type="EMBL" id="BTFW01000001">
    <property type="protein sequence ID" value="GMM59687.1"/>
    <property type="molecule type" value="Genomic_DNA"/>
</dbReference>
<evidence type="ECO:0000313" key="9">
    <source>
        <dbReference type="EMBL" id="GMM59687.1"/>
    </source>
</evidence>
<dbReference type="RefSeq" id="WP_317973534.1">
    <property type="nucleotide sequence ID" value="NZ_BTFW01000001.1"/>
</dbReference>
<proteinExistence type="inferred from homology"/>
<accession>A0ABQ6P354</accession>
<sequence>MAVSFSRFFHGAPLKRRILILLAALVLANLAAWAWALGALGAQPLLLGTAALAWSLGLRHGVDADHIAAIDNVTRKLMQQGQRPIAVGFWFALGHSGIIAALSVAVALTANALSRFEAFREVGGVLATGISAFFLFAIAGLNLAILRSVWQAFRRARAGLPHDEESLDMLLASRGGLARLLRPLFGLVSKSWHMALLGFLFGLGFDTATEVAILGLSANQGADHLALGTMLVLPALFAAGMALVDTLDGVIMLGAYRWAFVKPIRKLYYNITITAISALVAIVIGGIETCALIGDKLALTGWPWNMAAKAASHFNALGFAIIGLFAGCWLISFAIYRWKRLDEIDISASA</sequence>
<keyword evidence="5 8" id="KW-0812">Transmembrane</keyword>
<keyword evidence="10" id="KW-1185">Reference proteome</keyword>
<keyword evidence="4" id="KW-0533">Nickel</keyword>
<keyword evidence="3 8" id="KW-0813">Transport</keyword>
<evidence type="ECO:0000256" key="3">
    <source>
        <dbReference type="ARBA" id="ARBA00022448"/>
    </source>
</evidence>
<comment type="caution">
    <text evidence="9">The sequence shown here is derived from an EMBL/GenBank/DDBJ whole genome shotgun (WGS) entry which is preliminary data.</text>
</comment>
<feature type="transmembrane region" description="Helical" evidence="8">
    <location>
        <begin position="267"/>
        <end position="294"/>
    </location>
</feature>
<evidence type="ECO:0000256" key="5">
    <source>
        <dbReference type="ARBA" id="ARBA00022692"/>
    </source>
</evidence>
<name>A0ABQ6P354_9SPHN</name>
<dbReference type="Pfam" id="PF03824">
    <property type="entry name" value="NicO"/>
    <property type="match status" value="1"/>
</dbReference>
<comment type="subcellular location">
    <subcellularLocation>
        <location evidence="8">Cell membrane</location>
        <topology evidence="8">Multi-pass membrane protein</topology>
    </subcellularLocation>
    <subcellularLocation>
        <location evidence="1">Endomembrane system</location>
        <topology evidence="1">Multi-pass membrane protein</topology>
    </subcellularLocation>
</comment>
<protein>
    <recommendedName>
        <fullName evidence="8">Nickel/cobalt efflux system</fullName>
    </recommendedName>
</protein>
<feature type="transmembrane region" description="Helical" evidence="8">
    <location>
        <begin position="225"/>
        <end position="247"/>
    </location>
</feature>
<evidence type="ECO:0000256" key="8">
    <source>
        <dbReference type="RuleBase" id="RU362101"/>
    </source>
</evidence>
<dbReference type="InterPro" id="IPR011541">
    <property type="entry name" value="Ni/Co_transpt_high_affinity"/>
</dbReference>